<comment type="subcellular location">
    <subcellularLocation>
        <location evidence="1">Membrane</location>
        <topology evidence="1">Single-pass type I membrane protein</topology>
    </subcellularLocation>
</comment>
<feature type="transmembrane region" description="Helical" evidence="6">
    <location>
        <begin position="411"/>
        <end position="430"/>
    </location>
</feature>
<dbReference type="PANTHER" id="PTHR12223">
    <property type="entry name" value="VESICULAR MANNOSE-BINDING LECTIN"/>
    <property type="match status" value="1"/>
</dbReference>
<evidence type="ECO:0000256" key="6">
    <source>
        <dbReference type="SAM" id="Phobius"/>
    </source>
</evidence>
<dbReference type="Gene3D" id="2.60.120.200">
    <property type="match status" value="1"/>
</dbReference>
<name>A0ABR2KCG8_9EUKA</name>
<feature type="domain" description="L-type lectin-like" evidence="7">
    <location>
        <begin position="16"/>
        <end position="80"/>
    </location>
</feature>
<evidence type="ECO:0000256" key="5">
    <source>
        <dbReference type="ARBA" id="ARBA00023136"/>
    </source>
</evidence>
<evidence type="ECO:0000259" key="7">
    <source>
        <dbReference type="Pfam" id="PF03388"/>
    </source>
</evidence>
<evidence type="ECO:0000313" key="9">
    <source>
        <dbReference type="Proteomes" id="UP001470230"/>
    </source>
</evidence>
<comment type="caution">
    <text evidence="8">The sequence shown here is derived from an EMBL/GenBank/DDBJ whole genome shotgun (WGS) entry which is preliminary data.</text>
</comment>
<proteinExistence type="predicted"/>
<organism evidence="8 9">
    <name type="scientific">Tritrichomonas musculus</name>
    <dbReference type="NCBI Taxonomy" id="1915356"/>
    <lineage>
        <taxon>Eukaryota</taxon>
        <taxon>Metamonada</taxon>
        <taxon>Parabasalia</taxon>
        <taxon>Tritrichomonadida</taxon>
        <taxon>Tritrichomonadidae</taxon>
        <taxon>Tritrichomonas</taxon>
    </lineage>
</organism>
<dbReference type="EMBL" id="JAPFFF010000005">
    <property type="protein sequence ID" value="KAK8888817.1"/>
    <property type="molecule type" value="Genomic_DNA"/>
</dbReference>
<dbReference type="InterPro" id="IPR051136">
    <property type="entry name" value="Intracellular_Lectin-GPT"/>
</dbReference>
<gene>
    <name evidence="8" type="ORF">M9Y10_033557</name>
</gene>
<dbReference type="InterPro" id="IPR013320">
    <property type="entry name" value="ConA-like_dom_sf"/>
</dbReference>
<dbReference type="InterPro" id="IPR005052">
    <property type="entry name" value="Lectin_leg"/>
</dbReference>
<sequence length="439" mass="50660">MIFLLFTSFSTSLIDKTYSLIPPFLHSSVGEIGNWSIRGQAVSQKKMIHLTSTIGNKNGGLCQLTQTNANDWESEIEMSFIGDTFIFTFGPQLCPNISARFFNGLNLSFTPSDKNPNTVNVRLSGPEIFPSTTCSFQYNYHPNKIKIRISKEDYNISLYTTIDSGETKKCLSHKIGSIYTKGYFSLFAFSPNAEKCNNSCITNIYSETFFPVSEIKYQQDFSIIERNRKYLDENKKERQLLKMIRRARMMTVSKYLDDIQNHNGVLDGNTFHDNDNFKSEHIQYNIDDKFSDSLLETKEMVIRARDAISAENLTNFINNKMMPTVDRAAARFERVSDALWNMKSEMLSLWEDVSKELKTMNFDIRNDCELVQNEVVGVAKTLKQHLLSIDNETTEFPKNINTDNSAIIEKILFIICIFEFIAYVIFFIRYHNQVIRKNV</sequence>
<evidence type="ECO:0000256" key="3">
    <source>
        <dbReference type="ARBA" id="ARBA00022729"/>
    </source>
</evidence>
<evidence type="ECO:0000313" key="8">
    <source>
        <dbReference type="EMBL" id="KAK8888817.1"/>
    </source>
</evidence>
<keyword evidence="5 6" id="KW-0472">Membrane</keyword>
<evidence type="ECO:0000256" key="1">
    <source>
        <dbReference type="ARBA" id="ARBA00004479"/>
    </source>
</evidence>
<dbReference type="PANTHER" id="PTHR12223:SF28">
    <property type="entry name" value="LECTIN, MANNOSE BINDING 1 LIKE"/>
    <property type="match status" value="1"/>
</dbReference>
<keyword evidence="9" id="KW-1185">Reference proteome</keyword>
<evidence type="ECO:0000256" key="2">
    <source>
        <dbReference type="ARBA" id="ARBA00022692"/>
    </source>
</evidence>
<accession>A0ABR2KCG8</accession>
<dbReference type="SUPFAM" id="SSF49899">
    <property type="entry name" value="Concanavalin A-like lectins/glucanases"/>
    <property type="match status" value="1"/>
</dbReference>
<evidence type="ECO:0000256" key="4">
    <source>
        <dbReference type="ARBA" id="ARBA00022989"/>
    </source>
</evidence>
<keyword evidence="4 6" id="KW-1133">Transmembrane helix</keyword>
<dbReference type="Pfam" id="PF03388">
    <property type="entry name" value="Lectin_leg-like"/>
    <property type="match status" value="1"/>
</dbReference>
<keyword evidence="2 6" id="KW-0812">Transmembrane</keyword>
<protein>
    <recommendedName>
        <fullName evidence="7">L-type lectin-like domain-containing protein</fullName>
    </recommendedName>
</protein>
<dbReference type="Proteomes" id="UP001470230">
    <property type="component" value="Unassembled WGS sequence"/>
</dbReference>
<reference evidence="8 9" key="1">
    <citation type="submission" date="2024-04" db="EMBL/GenBank/DDBJ databases">
        <title>Tritrichomonas musculus Genome.</title>
        <authorList>
            <person name="Alves-Ferreira E."/>
            <person name="Grigg M."/>
            <person name="Lorenzi H."/>
            <person name="Galac M."/>
        </authorList>
    </citation>
    <scope>NUCLEOTIDE SEQUENCE [LARGE SCALE GENOMIC DNA]</scope>
    <source>
        <strain evidence="8 9">EAF2021</strain>
    </source>
</reference>
<keyword evidence="3" id="KW-0732">Signal</keyword>